<dbReference type="GO" id="GO:0005975">
    <property type="term" value="P:carbohydrate metabolic process"/>
    <property type="evidence" value="ECO:0007669"/>
    <property type="project" value="InterPro"/>
</dbReference>
<feature type="domain" description="Glycerol-3-phosphate dehydrogenase NAD-dependent N-terminal" evidence="18">
    <location>
        <begin position="7"/>
        <end position="161"/>
    </location>
</feature>
<evidence type="ECO:0000256" key="9">
    <source>
        <dbReference type="ARBA" id="ARBA00052716"/>
    </source>
</evidence>
<feature type="binding site" evidence="16">
    <location>
        <position position="142"/>
    </location>
    <ligand>
        <name>NAD(+)</name>
        <dbReference type="ChEBI" id="CHEBI:57540"/>
    </ligand>
</feature>
<dbReference type="STRING" id="1045558.SAMN05216175_109141"/>
<feature type="binding site" evidence="13">
    <location>
        <position position="257"/>
    </location>
    <ligand>
        <name>sn-glycerol 3-phosphate</name>
        <dbReference type="ChEBI" id="CHEBI:57597"/>
    </ligand>
</feature>
<dbReference type="Proteomes" id="UP000198623">
    <property type="component" value="Unassembled WGS sequence"/>
</dbReference>
<dbReference type="UniPathway" id="UPA00940"/>
<evidence type="ECO:0000256" key="15">
    <source>
        <dbReference type="PIRSR" id="PIRSR000114-2"/>
    </source>
</evidence>
<feature type="binding site" evidence="13">
    <location>
        <position position="193"/>
    </location>
    <ligand>
        <name>sn-glycerol 3-phosphate</name>
        <dbReference type="ChEBI" id="CHEBI:57597"/>
    </ligand>
</feature>
<dbReference type="EMBL" id="FOOU01000009">
    <property type="protein sequence ID" value="SFG61307.1"/>
    <property type="molecule type" value="Genomic_DNA"/>
</dbReference>
<dbReference type="NCBIfam" id="NF000946">
    <property type="entry name" value="PRK00094.2-4"/>
    <property type="match status" value="1"/>
</dbReference>
<feature type="binding site" evidence="13">
    <location>
        <position position="246"/>
    </location>
    <ligand>
        <name>sn-glycerol 3-phosphate</name>
        <dbReference type="ChEBI" id="CHEBI:57597"/>
    </ligand>
</feature>
<evidence type="ECO:0000256" key="11">
    <source>
        <dbReference type="ARBA" id="ARBA00069372"/>
    </source>
</evidence>
<dbReference type="PIRSF" id="PIRSF000114">
    <property type="entry name" value="Glycerol-3-P_dh"/>
    <property type="match status" value="1"/>
</dbReference>
<evidence type="ECO:0000256" key="8">
    <source>
        <dbReference type="ARBA" id="ARBA00023264"/>
    </source>
</evidence>
<dbReference type="PANTHER" id="PTHR11728">
    <property type="entry name" value="GLYCEROL-3-PHOSPHATE DEHYDROGENASE"/>
    <property type="match status" value="1"/>
</dbReference>
<comment type="pathway">
    <text evidence="13">Membrane lipid metabolism; glycerophospholipid metabolism.</text>
</comment>
<comment type="catalytic activity">
    <reaction evidence="13">
        <text>sn-glycerol 3-phosphate + NAD(+) = dihydroxyacetone phosphate + NADH + H(+)</text>
        <dbReference type="Rhea" id="RHEA:11092"/>
        <dbReference type="ChEBI" id="CHEBI:15378"/>
        <dbReference type="ChEBI" id="CHEBI:57540"/>
        <dbReference type="ChEBI" id="CHEBI:57597"/>
        <dbReference type="ChEBI" id="CHEBI:57642"/>
        <dbReference type="ChEBI" id="CHEBI:57945"/>
        <dbReference type="EC" id="1.1.1.94"/>
    </reaction>
</comment>
<feature type="binding site" evidence="13">
    <location>
        <position position="283"/>
    </location>
    <ligand>
        <name>NADPH</name>
        <dbReference type="ChEBI" id="CHEBI:57783"/>
    </ligand>
</feature>
<evidence type="ECO:0000256" key="14">
    <source>
        <dbReference type="PIRSR" id="PIRSR000114-1"/>
    </source>
</evidence>
<evidence type="ECO:0000256" key="7">
    <source>
        <dbReference type="ARBA" id="ARBA00023209"/>
    </source>
</evidence>
<organism evidence="20 21">
    <name type="scientific">Neptunomonas qingdaonensis</name>
    <dbReference type="NCBI Taxonomy" id="1045558"/>
    <lineage>
        <taxon>Bacteria</taxon>
        <taxon>Pseudomonadati</taxon>
        <taxon>Pseudomonadota</taxon>
        <taxon>Gammaproteobacteria</taxon>
        <taxon>Oceanospirillales</taxon>
        <taxon>Oceanospirillaceae</taxon>
        <taxon>Neptunomonas</taxon>
    </lineage>
</organism>
<dbReference type="InterPro" id="IPR011128">
    <property type="entry name" value="G3P_DH_NAD-dep_N"/>
</dbReference>
<dbReference type="InterPro" id="IPR036291">
    <property type="entry name" value="NAD(P)-bd_dom_sf"/>
</dbReference>
<dbReference type="SUPFAM" id="SSF51735">
    <property type="entry name" value="NAD(P)-binding Rossmann-fold domains"/>
    <property type="match status" value="1"/>
</dbReference>
<name>A0A1I2TDA3_9GAMM</name>
<keyword evidence="6 13" id="KW-0443">Lipid metabolism</keyword>
<feature type="binding site" evidence="16">
    <location>
        <position position="257"/>
    </location>
    <ligand>
        <name>NAD(+)</name>
        <dbReference type="ChEBI" id="CHEBI:57540"/>
    </ligand>
</feature>
<dbReference type="FunFam" id="3.40.50.720:FF:000019">
    <property type="entry name" value="Glycerol-3-phosphate dehydrogenase [NAD(P)+]"/>
    <property type="match status" value="1"/>
</dbReference>
<dbReference type="PROSITE" id="PS00957">
    <property type="entry name" value="NAD_G3PDH"/>
    <property type="match status" value="1"/>
</dbReference>
<feature type="binding site" evidence="15">
    <location>
        <position position="110"/>
    </location>
    <ligand>
        <name>substrate</name>
    </ligand>
</feature>
<dbReference type="RefSeq" id="WP_090728672.1">
    <property type="nucleotide sequence ID" value="NZ_FOOU01000009.1"/>
</dbReference>
<keyword evidence="8 13" id="KW-1208">Phospholipid metabolism</keyword>
<dbReference type="AlphaFoldDB" id="A0A1I2TDA3"/>
<dbReference type="GO" id="GO:0141153">
    <property type="term" value="F:glycerol-3-phosphate dehydrogenase (NADP+) activity"/>
    <property type="evidence" value="ECO:0007669"/>
    <property type="project" value="RHEA"/>
</dbReference>
<evidence type="ECO:0000256" key="2">
    <source>
        <dbReference type="ARBA" id="ARBA00022516"/>
    </source>
</evidence>
<feature type="binding site" evidence="13">
    <location>
        <position position="256"/>
    </location>
    <ligand>
        <name>sn-glycerol 3-phosphate</name>
        <dbReference type="ChEBI" id="CHEBI:57597"/>
    </ligand>
</feature>
<feature type="binding site" evidence="13">
    <location>
        <position position="15"/>
    </location>
    <ligand>
        <name>NADPH</name>
        <dbReference type="ChEBI" id="CHEBI:57783"/>
    </ligand>
</feature>
<dbReference type="Gene3D" id="1.10.1040.10">
    <property type="entry name" value="N-(1-d-carboxylethyl)-l-norvaline Dehydrogenase, domain 2"/>
    <property type="match status" value="1"/>
</dbReference>
<dbReference type="InterPro" id="IPR013328">
    <property type="entry name" value="6PGD_dom2"/>
</dbReference>
<feature type="binding site" evidence="13">
    <location>
        <position position="258"/>
    </location>
    <ligand>
        <name>sn-glycerol 3-phosphate</name>
        <dbReference type="ChEBI" id="CHEBI:57597"/>
    </ligand>
</feature>
<feature type="active site" description="Proton acceptor" evidence="13 14">
    <location>
        <position position="193"/>
    </location>
</feature>
<dbReference type="GO" id="GO:0046474">
    <property type="term" value="P:glycerophospholipid biosynthetic process"/>
    <property type="evidence" value="ECO:0007669"/>
    <property type="project" value="TreeGrafter"/>
</dbReference>
<evidence type="ECO:0000256" key="16">
    <source>
        <dbReference type="PIRSR" id="PIRSR000114-3"/>
    </source>
</evidence>
<feature type="binding site" evidence="16">
    <location>
        <begin position="12"/>
        <end position="17"/>
    </location>
    <ligand>
        <name>NAD(+)</name>
        <dbReference type="ChEBI" id="CHEBI:57540"/>
    </ligand>
</feature>
<keyword evidence="21" id="KW-1185">Reference proteome</keyword>
<feature type="binding site" evidence="13">
    <location>
        <position position="53"/>
    </location>
    <ligand>
        <name>NADPH</name>
        <dbReference type="ChEBI" id="CHEBI:57783"/>
    </ligand>
</feature>
<protein>
    <recommendedName>
        <fullName evidence="11 13">Glycerol-3-phosphate dehydrogenase [NAD(P)+]</fullName>
        <ecNumber evidence="10 13">1.1.1.94</ecNumber>
    </recommendedName>
    <alternativeName>
        <fullName evidence="13">NAD(P)(+)-dependent glycerol-3-phosphate dehydrogenase</fullName>
    </alternativeName>
    <alternativeName>
        <fullName evidence="12 13">NAD(P)H-dependent dihydroxyacetone-phosphate reductase</fullName>
    </alternativeName>
</protein>
<dbReference type="GO" id="GO:0046167">
    <property type="term" value="P:glycerol-3-phosphate biosynthetic process"/>
    <property type="evidence" value="ECO:0007669"/>
    <property type="project" value="UniProtKB-UniRule"/>
</dbReference>
<feature type="binding site" evidence="13">
    <location>
        <position position="110"/>
    </location>
    <ligand>
        <name>sn-glycerol 3-phosphate</name>
        <dbReference type="ChEBI" id="CHEBI:57597"/>
    </ligand>
</feature>
<evidence type="ECO:0000259" key="18">
    <source>
        <dbReference type="Pfam" id="PF01210"/>
    </source>
</evidence>
<keyword evidence="5 13" id="KW-0520">NAD</keyword>
<evidence type="ECO:0000256" key="4">
    <source>
        <dbReference type="ARBA" id="ARBA00023002"/>
    </source>
</evidence>
<dbReference type="HAMAP" id="MF_00394">
    <property type="entry name" value="NAD_Glyc3P_dehydrog"/>
    <property type="match status" value="1"/>
</dbReference>
<evidence type="ECO:0000256" key="17">
    <source>
        <dbReference type="RuleBase" id="RU000437"/>
    </source>
</evidence>
<dbReference type="Pfam" id="PF01210">
    <property type="entry name" value="NAD_Gly3P_dh_N"/>
    <property type="match status" value="1"/>
</dbReference>
<sequence length="343" mass="36731">MQAGQQKVAVLGGGSFGTVIANIMAEKGIQVSQWMRDSARAEEINQQHINSRYLPDYPLSLSLKATTDIEAAVKGASLVFVSIPSPSFRSVVRKAKPFLHAGQMVVSTTKGIEGDTFSLMSEILKDELPDAKVGVLSGPNLAKEVARHQLTATVIASDDEALRSEVQAALHQSYFRVYASTDMYGVELGGTLKNIYAIAAGLSAALGVGENTKSMLITRSLAEMSRFAVSMGANPMTFLGLAGVGDLIVTCMSPLSRNYRVGYALGSGKTLDEAVKSLGEVAEGVNTIRIIKAKSDELEIYMPLVSGLYEVVFNGAHVQEVVKAMMMNEQSSDVEFVLPRDTL</sequence>
<feature type="binding site" evidence="13">
    <location>
        <position position="16"/>
    </location>
    <ligand>
        <name>NADPH</name>
        <dbReference type="ChEBI" id="CHEBI:57783"/>
    </ligand>
</feature>
<feature type="domain" description="Glycerol-3-phosphate dehydrogenase NAD-dependent C-terminal" evidence="19">
    <location>
        <begin position="182"/>
        <end position="323"/>
    </location>
</feature>
<evidence type="ECO:0000256" key="10">
    <source>
        <dbReference type="ARBA" id="ARBA00066687"/>
    </source>
</evidence>
<dbReference type="OrthoDB" id="9812273at2"/>
<evidence type="ECO:0000313" key="21">
    <source>
        <dbReference type="Proteomes" id="UP000198623"/>
    </source>
</evidence>
<keyword evidence="13" id="KW-0963">Cytoplasm</keyword>
<dbReference type="PRINTS" id="PR00077">
    <property type="entry name" value="GPDHDRGNASE"/>
</dbReference>
<dbReference type="InterPro" id="IPR006168">
    <property type="entry name" value="G3P_DH_NAD-dep"/>
</dbReference>
<dbReference type="NCBIfam" id="NF000942">
    <property type="entry name" value="PRK00094.1-4"/>
    <property type="match status" value="1"/>
</dbReference>
<dbReference type="FunFam" id="1.10.1040.10:FF:000001">
    <property type="entry name" value="Glycerol-3-phosphate dehydrogenase [NAD(P)+]"/>
    <property type="match status" value="1"/>
</dbReference>
<feature type="binding site" evidence="13">
    <location>
        <position position="36"/>
    </location>
    <ligand>
        <name>NADPH</name>
        <dbReference type="ChEBI" id="CHEBI:57783"/>
    </ligand>
</feature>
<feature type="binding site" evidence="13">
    <location>
        <position position="257"/>
    </location>
    <ligand>
        <name>NADPH</name>
        <dbReference type="ChEBI" id="CHEBI:57783"/>
    </ligand>
</feature>
<feature type="binding site" evidence="13">
    <location>
        <position position="110"/>
    </location>
    <ligand>
        <name>NADPH</name>
        <dbReference type="ChEBI" id="CHEBI:57783"/>
    </ligand>
</feature>
<comment type="function">
    <text evidence="13">Catalyzes the reduction of the glycolytic intermediate dihydroxyacetone phosphate (DHAP) to sn-glycerol 3-phosphate (G3P), the key precursor for phospholipid synthesis.</text>
</comment>
<dbReference type="NCBIfam" id="NF000940">
    <property type="entry name" value="PRK00094.1-2"/>
    <property type="match status" value="1"/>
</dbReference>
<dbReference type="GO" id="GO:0046168">
    <property type="term" value="P:glycerol-3-phosphate catabolic process"/>
    <property type="evidence" value="ECO:0007669"/>
    <property type="project" value="InterPro"/>
</dbReference>
<keyword evidence="4 13" id="KW-0560">Oxidoreductase</keyword>
<dbReference type="Pfam" id="PF07479">
    <property type="entry name" value="NAD_Gly3P_dh_C"/>
    <property type="match status" value="1"/>
</dbReference>
<evidence type="ECO:0000256" key="1">
    <source>
        <dbReference type="ARBA" id="ARBA00011009"/>
    </source>
</evidence>
<dbReference type="GO" id="GO:0005829">
    <property type="term" value="C:cytosol"/>
    <property type="evidence" value="ECO:0007669"/>
    <property type="project" value="TreeGrafter"/>
</dbReference>
<evidence type="ECO:0000256" key="13">
    <source>
        <dbReference type="HAMAP-Rule" id="MF_00394"/>
    </source>
</evidence>
<evidence type="ECO:0000256" key="5">
    <source>
        <dbReference type="ARBA" id="ARBA00023027"/>
    </source>
</evidence>
<dbReference type="GO" id="GO:0141152">
    <property type="term" value="F:glycerol-3-phosphate dehydrogenase (NAD+) activity"/>
    <property type="evidence" value="ECO:0007669"/>
    <property type="project" value="RHEA"/>
</dbReference>
<dbReference type="PANTHER" id="PTHR11728:SF1">
    <property type="entry name" value="GLYCEROL-3-PHOSPHATE DEHYDROGENASE [NAD(+)] 2, CHLOROPLASTIC"/>
    <property type="match status" value="1"/>
</dbReference>
<dbReference type="InterPro" id="IPR006109">
    <property type="entry name" value="G3P_DH_NAD-dep_C"/>
</dbReference>
<reference evidence="21" key="1">
    <citation type="submission" date="2016-10" db="EMBL/GenBank/DDBJ databases">
        <authorList>
            <person name="Varghese N."/>
            <person name="Submissions S."/>
        </authorList>
    </citation>
    <scope>NUCLEOTIDE SEQUENCE [LARGE SCALE GENOMIC DNA]</scope>
    <source>
        <strain evidence="21">CGMCC 1.10971</strain>
    </source>
</reference>
<dbReference type="EC" id="1.1.1.94" evidence="10 13"/>
<keyword evidence="3 13" id="KW-0521">NADP</keyword>
<evidence type="ECO:0000256" key="6">
    <source>
        <dbReference type="ARBA" id="ARBA00023098"/>
    </source>
</evidence>
<dbReference type="GO" id="GO:0051287">
    <property type="term" value="F:NAD binding"/>
    <property type="evidence" value="ECO:0007669"/>
    <property type="project" value="InterPro"/>
</dbReference>
<evidence type="ECO:0000256" key="12">
    <source>
        <dbReference type="ARBA" id="ARBA00080511"/>
    </source>
</evidence>
<evidence type="ECO:0000313" key="20">
    <source>
        <dbReference type="EMBL" id="SFG61307.1"/>
    </source>
</evidence>
<dbReference type="Gene3D" id="3.40.50.720">
    <property type="entry name" value="NAD(P)-binding Rossmann-like Domain"/>
    <property type="match status" value="1"/>
</dbReference>
<proteinExistence type="inferred from homology"/>
<keyword evidence="2 13" id="KW-0444">Lipid biosynthesis</keyword>
<comment type="subcellular location">
    <subcellularLocation>
        <location evidence="13">Cytoplasm</location>
    </subcellularLocation>
</comment>
<keyword evidence="7 13" id="KW-0594">Phospholipid biosynthesis</keyword>
<feature type="binding site" evidence="13">
    <location>
        <position position="281"/>
    </location>
    <ligand>
        <name>NADPH</name>
        <dbReference type="ChEBI" id="CHEBI:57783"/>
    </ligand>
</feature>
<evidence type="ECO:0000259" key="19">
    <source>
        <dbReference type="Pfam" id="PF07479"/>
    </source>
</evidence>
<gene>
    <name evidence="13" type="primary">gpsA</name>
    <name evidence="20" type="ORF">SAMN05216175_109141</name>
</gene>
<feature type="binding site" evidence="15">
    <location>
        <begin position="257"/>
        <end position="258"/>
    </location>
    <ligand>
        <name>substrate</name>
    </ligand>
</feature>
<evidence type="ECO:0000256" key="3">
    <source>
        <dbReference type="ARBA" id="ARBA00022857"/>
    </source>
</evidence>
<comment type="caution">
    <text evidence="13">Lacks conserved residue(s) required for the propagation of feature annotation.</text>
</comment>
<accession>A0A1I2TDA3</accession>
<comment type="similarity">
    <text evidence="1 13 17">Belongs to the NAD-dependent glycerol-3-phosphate dehydrogenase family.</text>
</comment>
<dbReference type="InterPro" id="IPR008927">
    <property type="entry name" value="6-PGluconate_DH-like_C_sf"/>
</dbReference>
<feature type="binding site" evidence="13">
    <location>
        <position position="142"/>
    </location>
    <ligand>
        <name>NADPH</name>
        <dbReference type="ChEBI" id="CHEBI:57783"/>
    </ligand>
</feature>
<dbReference type="SUPFAM" id="SSF48179">
    <property type="entry name" value="6-phosphogluconate dehydrogenase C-terminal domain-like"/>
    <property type="match status" value="1"/>
</dbReference>
<keyword evidence="13" id="KW-0547">Nucleotide-binding</keyword>
<feature type="binding site" evidence="13">
    <location>
        <position position="138"/>
    </location>
    <ligand>
        <name>sn-glycerol 3-phosphate</name>
        <dbReference type="ChEBI" id="CHEBI:57597"/>
    </ligand>
</feature>
<comment type="catalytic activity">
    <reaction evidence="9">
        <text>sn-glycerol 3-phosphate + NADP(+) = dihydroxyacetone phosphate + NADPH + H(+)</text>
        <dbReference type="Rhea" id="RHEA:11096"/>
        <dbReference type="ChEBI" id="CHEBI:15378"/>
        <dbReference type="ChEBI" id="CHEBI:57597"/>
        <dbReference type="ChEBI" id="CHEBI:57642"/>
        <dbReference type="ChEBI" id="CHEBI:57783"/>
        <dbReference type="ChEBI" id="CHEBI:58349"/>
        <dbReference type="EC" id="1.1.1.94"/>
    </reaction>
    <physiologicalReaction direction="right-to-left" evidence="9">
        <dbReference type="Rhea" id="RHEA:11098"/>
    </physiologicalReaction>
</comment>